<proteinExistence type="predicted"/>
<dbReference type="InterPro" id="IPR000719">
    <property type="entry name" value="Prot_kinase_dom"/>
</dbReference>
<keyword evidence="2" id="KW-0723">Serine/threonine-protein kinase</keyword>
<feature type="binding site" evidence="13">
    <location>
        <position position="502"/>
    </location>
    <ligand>
        <name>ATP</name>
        <dbReference type="ChEBI" id="CHEBI:30616"/>
    </ligand>
</feature>
<comment type="subcellular location">
    <subcellularLocation>
        <location evidence="1">Membrane</location>
        <topology evidence="1">Single-pass type I membrane protein</topology>
    </subcellularLocation>
</comment>
<dbReference type="Pfam" id="PF00069">
    <property type="entry name" value="Pkinase"/>
    <property type="match status" value="1"/>
</dbReference>
<dbReference type="Gene3D" id="1.10.510.10">
    <property type="entry name" value="Transferase(Phosphotransferase) domain 1"/>
    <property type="match status" value="1"/>
</dbReference>
<keyword evidence="9" id="KW-1133">Transmembrane helix</keyword>
<dbReference type="InterPro" id="IPR045274">
    <property type="entry name" value="WAK-like"/>
</dbReference>
<dbReference type="EMBL" id="CM000782">
    <property type="protein sequence ID" value="AQK80511.1"/>
    <property type="molecule type" value="Genomic_DNA"/>
</dbReference>
<evidence type="ECO:0000256" key="1">
    <source>
        <dbReference type="ARBA" id="ARBA00004479"/>
    </source>
</evidence>
<gene>
    <name evidence="14" type="ORF">ZEAMMB73_Zm00001d036261</name>
</gene>
<dbReference type="ExpressionAtlas" id="A0A1D6LLE5">
    <property type="expression patterns" value="baseline and differential"/>
</dbReference>
<evidence type="ECO:0000256" key="8">
    <source>
        <dbReference type="ARBA" id="ARBA00022840"/>
    </source>
</evidence>
<dbReference type="FunFam" id="3.30.200.20:FF:000043">
    <property type="entry name" value="Wall-associated receptor kinase 2"/>
    <property type="match status" value="1"/>
</dbReference>
<dbReference type="InterPro" id="IPR008271">
    <property type="entry name" value="Ser/Thr_kinase_AS"/>
</dbReference>
<dbReference type="PANTHER" id="PTHR27005">
    <property type="entry name" value="WALL-ASSOCIATED RECEPTOR KINASE-LIKE 21"/>
    <property type="match status" value="1"/>
</dbReference>
<evidence type="ECO:0000256" key="9">
    <source>
        <dbReference type="ARBA" id="ARBA00022989"/>
    </source>
</evidence>
<dbReference type="IntAct" id="A0A1D6LLE5">
    <property type="interactions" value="1"/>
</dbReference>
<evidence type="ECO:0000256" key="11">
    <source>
        <dbReference type="ARBA" id="ARBA00023157"/>
    </source>
</evidence>
<evidence type="ECO:0000256" key="2">
    <source>
        <dbReference type="ARBA" id="ARBA00022527"/>
    </source>
</evidence>
<dbReference type="InterPro" id="IPR025287">
    <property type="entry name" value="WAK_GUB"/>
</dbReference>
<dbReference type="SMR" id="A0A1D6LLE5"/>
<sequence>MSRHCVTLPVIIFGLLQMAVALYSNPSSTHPNCTERCGNVSIQYPFGIGSGCFRQPDFSLTCDDGGGGGGNQPPKIFLHDGITEVLPDSGGTVGLSRLIDVAISHTIFMAPGIPSYNFSWNLSSFTMFDGSFNVTGCDFDIYIQEPGTNGSLWPCTNRCPQSITTETVARHDCNGTGCCIVYLGISVRDFQLKFVRHDNGARGYSPNQLKENCSRSCGNISVPYPFGLEEGCSARKLFKLNCTNATASMLQFDDDRVVAFINVTGSLVGIRFTSQFEDGQLGIYVSGEPDLFMGLGESVVSMHWAAANLTCDEALKNKSQYACCSNSKCLGVNSKDGYIGYRCKCLDGFQGNPYSISDGCEDIDECKTQHICKENEVCNNVAGSYYCTKTTKQQGLVLGVIIGLCVGFGILVSCLGGMLVIRRWKRDIQKQLRRKYFRKNQGLLLEQLISSDENARNNTKIFSLEELKKATNDFDTSRILGRGGHGMVYKGILSDQRVVAIKISKIMEQGEIDSFINEVAILSQINHRNIVRLFGCCLETEVPLLVYDFVSNGSLFEILHAAEASNDFQLSWDDCLRIALEAAGALYYLHSSASVSIFHRDVKSSNILLDGNYTAKVSDFGASRLVPIDQTHVVTNIQGTFGYLDPEYYHTGQLNEKSDVYSFGVVLVELLLRKKPVFTNETGTKQNLSNYFLWEKKMKPVTEIVASQVLEEATEEEINMVASLAEKCLRLRHEERPTMKLVEMTLQFLRAERLNSSSDVPASKQEVEELLGTSTSYSDTLLDNKAATTSQQSKGYYSLEQEFASTTLPR</sequence>
<dbReference type="GO" id="GO:0005524">
    <property type="term" value="F:ATP binding"/>
    <property type="evidence" value="ECO:0007669"/>
    <property type="project" value="UniProtKB-UniRule"/>
</dbReference>
<dbReference type="GO" id="GO:0004674">
    <property type="term" value="F:protein serine/threonine kinase activity"/>
    <property type="evidence" value="ECO:0007669"/>
    <property type="project" value="UniProtKB-KW"/>
</dbReference>
<dbReference type="InParanoid" id="A0A1D6LLE5"/>
<dbReference type="FunCoup" id="A0A1D6LLE5">
    <property type="interactions" value="440"/>
</dbReference>
<dbReference type="InterPro" id="IPR017441">
    <property type="entry name" value="Protein_kinase_ATP_BS"/>
</dbReference>
<keyword evidence="5" id="KW-0732">Signal</keyword>
<dbReference type="PANTHER" id="PTHR27005:SF244">
    <property type="entry name" value="PROTEIN KINASE DOMAIN-CONTAINING PROTEIN"/>
    <property type="match status" value="1"/>
</dbReference>
<dbReference type="InterPro" id="IPR018097">
    <property type="entry name" value="EGF_Ca-bd_CS"/>
</dbReference>
<dbReference type="Pfam" id="PF13947">
    <property type="entry name" value="GUB_WAK_bind"/>
    <property type="match status" value="2"/>
</dbReference>
<protein>
    <submittedName>
        <fullName evidence="14">Protein kinase superfamily protein</fullName>
    </submittedName>
</protein>
<keyword evidence="8 13" id="KW-0067">ATP-binding</keyword>
<dbReference type="InterPro" id="IPR011009">
    <property type="entry name" value="Kinase-like_dom_sf"/>
</dbReference>
<evidence type="ECO:0000256" key="6">
    <source>
        <dbReference type="ARBA" id="ARBA00022741"/>
    </source>
</evidence>
<evidence type="ECO:0000256" key="12">
    <source>
        <dbReference type="ARBA" id="ARBA00023180"/>
    </source>
</evidence>
<keyword evidence="7 14" id="KW-0418">Kinase</keyword>
<dbReference type="STRING" id="4577.A0A1D6LLE5"/>
<evidence type="ECO:0000313" key="14">
    <source>
        <dbReference type="EMBL" id="AQK80511.1"/>
    </source>
</evidence>
<keyword evidence="12" id="KW-0325">Glycoprotein</keyword>
<accession>A0A1D6LLE5</accession>
<dbReference type="GO" id="GO:0016020">
    <property type="term" value="C:membrane"/>
    <property type="evidence" value="ECO:0007669"/>
    <property type="project" value="UniProtKB-SubCell"/>
</dbReference>
<dbReference type="Gene3D" id="2.10.25.10">
    <property type="entry name" value="Laminin"/>
    <property type="match status" value="1"/>
</dbReference>
<organism evidence="14">
    <name type="scientific">Zea mays</name>
    <name type="common">Maize</name>
    <dbReference type="NCBI Taxonomy" id="4577"/>
    <lineage>
        <taxon>Eukaryota</taxon>
        <taxon>Viridiplantae</taxon>
        <taxon>Streptophyta</taxon>
        <taxon>Embryophyta</taxon>
        <taxon>Tracheophyta</taxon>
        <taxon>Spermatophyta</taxon>
        <taxon>Magnoliopsida</taxon>
        <taxon>Liliopsida</taxon>
        <taxon>Poales</taxon>
        <taxon>Poaceae</taxon>
        <taxon>PACMAD clade</taxon>
        <taxon>Panicoideae</taxon>
        <taxon>Andropogonodae</taxon>
        <taxon>Andropogoneae</taxon>
        <taxon>Tripsacinae</taxon>
        <taxon>Zea</taxon>
    </lineage>
</organism>
<dbReference type="GO" id="GO:0030247">
    <property type="term" value="F:polysaccharide binding"/>
    <property type="evidence" value="ECO:0007669"/>
    <property type="project" value="InterPro"/>
</dbReference>
<dbReference type="SMART" id="SM00220">
    <property type="entry name" value="S_TKc"/>
    <property type="match status" value="1"/>
</dbReference>
<name>A0A1D6LLE5_MAIZE</name>
<dbReference type="OMA" id="AICKSSC"/>
<dbReference type="AlphaFoldDB" id="A0A1D6LLE5"/>
<keyword evidence="3" id="KW-0808">Transferase</keyword>
<dbReference type="PROSITE" id="PS50011">
    <property type="entry name" value="PROTEIN_KINASE_DOM"/>
    <property type="match status" value="1"/>
</dbReference>
<evidence type="ECO:0000256" key="5">
    <source>
        <dbReference type="ARBA" id="ARBA00022729"/>
    </source>
</evidence>
<evidence type="ECO:0000256" key="4">
    <source>
        <dbReference type="ARBA" id="ARBA00022692"/>
    </source>
</evidence>
<dbReference type="Pfam" id="PF07645">
    <property type="entry name" value="EGF_CA"/>
    <property type="match status" value="1"/>
</dbReference>
<keyword evidence="6 13" id="KW-0547">Nucleotide-binding</keyword>
<dbReference type="PROSITE" id="PS00107">
    <property type="entry name" value="PROTEIN_KINASE_ATP"/>
    <property type="match status" value="1"/>
</dbReference>
<dbReference type="PROSITE" id="PS01187">
    <property type="entry name" value="EGF_CA"/>
    <property type="match status" value="1"/>
</dbReference>
<dbReference type="CDD" id="cd00054">
    <property type="entry name" value="EGF_CA"/>
    <property type="match status" value="1"/>
</dbReference>
<dbReference type="InterPro" id="IPR049883">
    <property type="entry name" value="NOTCH1_EGF-like"/>
</dbReference>
<dbReference type="GO" id="GO:0005509">
    <property type="term" value="F:calcium ion binding"/>
    <property type="evidence" value="ECO:0007669"/>
    <property type="project" value="InterPro"/>
</dbReference>
<dbReference type="GO" id="GO:0007166">
    <property type="term" value="P:cell surface receptor signaling pathway"/>
    <property type="evidence" value="ECO:0007669"/>
    <property type="project" value="InterPro"/>
</dbReference>
<dbReference type="SUPFAM" id="SSF56112">
    <property type="entry name" value="Protein kinase-like (PK-like)"/>
    <property type="match status" value="1"/>
</dbReference>
<dbReference type="PROSITE" id="PS00108">
    <property type="entry name" value="PROTEIN_KINASE_ST"/>
    <property type="match status" value="1"/>
</dbReference>
<keyword evidence="4" id="KW-0812">Transmembrane</keyword>
<keyword evidence="10" id="KW-0472">Membrane</keyword>
<dbReference type="FunFam" id="1.10.510.10:FF:000084">
    <property type="entry name" value="Wall-associated receptor kinase 2"/>
    <property type="match status" value="1"/>
</dbReference>
<evidence type="ECO:0000256" key="10">
    <source>
        <dbReference type="ARBA" id="ARBA00023136"/>
    </source>
</evidence>
<evidence type="ECO:0000256" key="3">
    <source>
        <dbReference type="ARBA" id="ARBA00022679"/>
    </source>
</evidence>
<keyword evidence="11" id="KW-1015">Disulfide bond</keyword>
<reference evidence="14" key="1">
    <citation type="submission" date="2015-12" db="EMBL/GenBank/DDBJ databases">
        <title>Update maize B73 reference genome by single molecule sequencing technologies.</title>
        <authorList>
            <consortium name="Maize Genome Sequencing Project"/>
            <person name="Ware D."/>
        </authorList>
    </citation>
    <scope>NUCLEOTIDE SEQUENCE</scope>
    <source>
        <tissue evidence="14">Seedling</tissue>
    </source>
</reference>
<dbReference type="Gene3D" id="3.30.200.20">
    <property type="entry name" value="Phosphorylase Kinase, domain 1"/>
    <property type="match status" value="1"/>
</dbReference>
<evidence type="ECO:0000256" key="7">
    <source>
        <dbReference type="ARBA" id="ARBA00022777"/>
    </source>
</evidence>
<evidence type="ECO:0000256" key="13">
    <source>
        <dbReference type="PROSITE-ProRule" id="PRU10141"/>
    </source>
</evidence>